<dbReference type="Proteomes" id="UP001059597">
    <property type="component" value="Chromosome"/>
</dbReference>
<name>A0ABM7ZUX8_STRNI</name>
<accession>A0ABM7ZUX8</accession>
<evidence type="ECO:0000259" key="3">
    <source>
        <dbReference type="Pfam" id="PF00561"/>
    </source>
</evidence>
<dbReference type="EMBL" id="AP026073">
    <property type="protein sequence ID" value="BDM70175.1"/>
    <property type="molecule type" value="Genomic_DNA"/>
</dbReference>
<evidence type="ECO:0000313" key="5">
    <source>
        <dbReference type="Proteomes" id="UP001059597"/>
    </source>
</evidence>
<dbReference type="Pfam" id="PF00561">
    <property type="entry name" value="Abhydrolase_1"/>
    <property type="match status" value="1"/>
</dbReference>
<dbReference type="InterPro" id="IPR051601">
    <property type="entry name" value="Serine_prot/Carboxylest_S33"/>
</dbReference>
<evidence type="ECO:0000313" key="4">
    <source>
        <dbReference type="EMBL" id="BDM70175.1"/>
    </source>
</evidence>
<dbReference type="GO" id="GO:0016787">
    <property type="term" value="F:hydrolase activity"/>
    <property type="evidence" value="ECO:0007669"/>
    <property type="project" value="UniProtKB-KW"/>
</dbReference>
<protein>
    <submittedName>
        <fullName evidence="4">Alpha/beta hydrolase</fullName>
    </submittedName>
</protein>
<dbReference type="PRINTS" id="PR00793">
    <property type="entry name" value="PROAMNOPTASE"/>
</dbReference>
<gene>
    <name evidence="4" type="ORF">HEK616_36620</name>
</gene>
<keyword evidence="2 4" id="KW-0378">Hydrolase</keyword>
<dbReference type="InterPro" id="IPR000073">
    <property type="entry name" value="AB_hydrolase_1"/>
</dbReference>
<organism evidence="4 5">
    <name type="scientific">Streptomyces nigrescens</name>
    <dbReference type="NCBI Taxonomy" id="1920"/>
    <lineage>
        <taxon>Bacteria</taxon>
        <taxon>Bacillati</taxon>
        <taxon>Actinomycetota</taxon>
        <taxon>Actinomycetes</taxon>
        <taxon>Kitasatosporales</taxon>
        <taxon>Streptomycetaceae</taxon>
        <taxon>Streptomyces</taxon>
    </lineage>
</organism>
<reference evidence="4" key="1">
    <citation type="submission" date="2022-06" db="EMBL/GenBank/DDBJ databases">
        <title>Complete genome sequence of Streptomyces nigrescens HEK616.</title>
        <authorList>
            <person name="Asamizu S."/>
            <person name="Onaka H."/>
        </authorList>
    </citation>
    <scope>NUCLEOTIDE SEQUENCE</scope>
    <source>
        <strain evidence="4">HEK616</strain>
    </source>
</reference>
<dbReference type="SUPFAM" id="SSF53474">
    <property type="entry name" value="alpha/beta-Hydrolases"/>
    <property type="match status" value="1"/>
</dbReference>
<evidence type="ECO:0000256" key="1">
    <source>
        <dbReference type="ARBA" id="ARBA00010088"/>
    </source>
</evidence>
<feature type="domain" description="AB hydrolase-1" evidence="3">
    <location>
        <begin position="48"/>
        <end position="230"/>
    </location>
</feature>
<evidence type="ECO:0000256" key="2">
    <source>
        <dbReference type="ARBA" id="ARBA00022801"/>
    </source>
</evidence>
<keyword evidence="5" id="KW-1185">Reference proteome</keyword>
<dbReference type="InterPro" id="IPR029058">
    <property type="entry name" value="AB_hydrolase_fold"/>
</dbReference>
<dbReference type="PANTHER" id="PTHR43248:SF2">
    <property type="entry name" value="PROLYL AMINOPEPTIDASE"/>
    <property type="match status" value="1"/>
</dbReference>
<dbReference type="RefSeq" id="WP_261953951.1">
    <property type="nucleotide sequence ID" value="NZ_AP026073.1"/>
</dbReference>
<dbReference type="PANTHER" id="PTHR43248">
    <property type="entry name" value="2-SUCCINYL-6-HYDROXY-2,4-CYCLOHEXADIENE-1-CARBOXYLATE SYNTHASE"/>
    <property type="match status" value="1"/>
</dbReference>
<dbReference type="Gene3D" id="3.40.50.1820">
    <property type="entry name" value="alpha/beta hydrolase"/>
    <property type="match status" value="1"/>
</dbReference>
<dbReference type="InterPro" id="IPR002410">
    <property type="entry name" value="Peptidase_S33"/>
</dbReference>
<sequence length="430" mass="47699">MTTSRHLGTVHVDHTFTVPLDHNRPDDQQIQVYAREIQATGQAGRDLPWLLFLGGGPGAASPRPFGGEGWINRALRDYRVLMLDQRGTGRSTPVDRRLLAQIRDPGAQADYLSHFRADAIVRDAEIIRRTLIGDRPWSVLGQSFGGLCTITYLSFAPHGLAQAFITGGLPGVCATADEVYRALYPTVTLKNTEHYDRFPGDVDQARAVARYLHDHRVILPSGRPLTVKTFQALGNMLGGTDGSLRLHYLLEDPFTGGTEPSEAFLYQVERELADVAGGPLYYLLHEATYAQGMAATRWSAQRIRDEFPAFDAEAALGSGAPILFTGEMIYPWMFDTDPVLQPFRPAAHLIAERPAWPALYDIDRLRNNTVPVAAAIYHDDMYLDRGLSLSTAQIIHGLKPWLTDEYQHDGLRTSNGAVLEHLLALINEHP</sequence>
<proteinExistence type="inferred from homology"/>
<comment type="similarity">
    <text evidence="1">Belongs to the peptidase S33 family.</text>
</comment>